<dbReference type="EMBL" id="BGZK01000274">
    <property type="protein sequence ID" value="GBP33446.1"/>
    <property type="molecule type" value="Genomic_DNA"/>
</dbReference>
<protein>
    <submittedName>
        <fullName evidence="1">Uncharacterized protein</fullName>
    </submittedName>
</protein>
<organism evidence="1 2">
    <name type="scientific">Eumeta variegata</name>
    <name type="common">Bagworm moth</name>
    <name type="synonym">Eumeta japonica</name>
    <dbReference type="NCBI Taxonomy" id="151549"/>
    <lineage>
        <taxon>Eukaryota</taxon>
        <taxon>Metazoa</taxon>
        <taxon>Ecdysozoa</taxon>
        <taxon>Arthropoda</taxon>
        <taxon>Hexapoda</taxon>
        <taxon>Insecta</taxon>
        <taxon>Pterygota</taxon>
        <taxon>Neoptera</taxon>
        <taxon>Endopterygota</taxon>
        <taxon>Lepidoptera</taxon>
        <taxon>Glossata</taxon>
        <taxon>Ditrysia</taxon>
        <taxon>Tineoidea</taxon>
        <taxon>Psychidae</taxon>
        <taxon>Oiketicinae</taxon>
        <taxon>Eumeta</taxon>
    </lineage>
</organism>
<name>A0A4C1V504_EUMVA</name>
<evidence type="ECO:0000313" key="2">
    <source>
        <dbReference type="Proteomes" id="UP000299102"/>
    </source>
</evidence>
<dbReference type="Proteomes" id="UP000299102">
    <property type="component" value="Unassembled WGS sequence"/>
</dbReference>
<sequence>MVKNRNLFVDLFPRFFLYFLFEPYELFAEEIQMMVLSGAGGHKRRAACEDTSLLYGGQAESLGGSLLFPLIKSSKWLNLQLAPLRGPIISVKFDSQTAAPPHPHITRPELKASITSSNLFTQVTP</sequence>
<dbReference type="AlphaFoldDB" id="A0A4C1V504"/>
<evidence type="ECO:0000313" key="1">
    <source>
        <dbReference type="EMBL" id="GBP33446.1"/>
    </source>
</evidence>
<reference evidence="1 2" key="1">
    <citation type="journal article" date="2019" name="Commun. Biol.">
        <title>The bagworm genome reveals a unique fibroin gene that provides high tensile strength.</title>
        <authorList>
            <person name="Kono N."/>
            <person name="Nakamura H."/>
            <person name="Ohtoshi R."/>
            <person name="Tomita M."/>
            <person name="Numata K."/>
            <person name="Arakawa K."/>
        </authorList>
    </citation>
    <scope>NUCLEOTIDE SEQUENCE [LARGE SCALE GENOMIC DNA]</scope>
</reference>
<keyword evidence="2" id="KW-1185">Reference proteome</keyword>
<gene>
    <name evidence="1" type="ORF">EVAR_23848_1</name>
</gene>
<accession>A0A4C1V504</accession>
<comment type="caution">
    <text evidence="1">The sequence shown here is derived from an EMBL/GenBank/DDBJ whole genome shotgun (WGS) entry which is preliminary data.</text>
</comment>
<proteinExistence type="predicted"/>